<feature type="region of interest" description="Disordered" evidence="1">
    <location>
        <begin position="63"/>
        <end position="128"/>
    </location>
</feature>
<evidence type="ECO:0000313" key="3">
    <source>
        <dbReference type="Proteomes" id="UP000031443"/>
    </source>
</evidence>
<sequence length="422" mass="45915">MQTDQWKNASINLATWRGRKTPSITVGTVYTVVLKAGQLLVQGKPLVGRDGLLPCHVHSHWPRVPAPRQQGRGCRKGGQNLPWPAPLPEAPTDLERRTVSSGSRDRPNLQTRQEIPSVGGKTNFPMQTWNTGVDGKAIGSGFSESSRDLLNRPLMHRLPQHQSSGGDPTSTPKLSVDACKVAASHNTDEDFVEEEEENAQQASGESVLRGNQDLFLTLEPIPSQDILFLDPEGREGTSDPGVWVFDDFVTNWLGYYSQASPGKGRGKLQVSAELISRGDHAELISRGDHDGVPESQKSSSMDQTEVQLLEKSVNVSGYGAEILQGHLHKALLDVLPKPLQKVSGEGSLIPSTMQCSTASASTQKTYSDSELSGLHACRGMASAQVTQEKRCETIVCRCFHKGRKGGPDDMYPEPPATMFLPH</sequence>
<reference evidence="3" key="1">
    <citation type="journal article" date="2013" name="Nat. Genet.">
        <title>The draft genomes of soft-shell turtle and green sea turtle yield insights into the development and evolution of the turtle-specific body plan.</title>
        <authorList>
            <person name="Wang Z."/>
            <person name="Pascual-Anaya J."/>
            <person name="Zadissa A."/>
            <person name="Li W."/>
            <person name="Niimura Y."/>
            <person name="Huang Z."/>
            <person name="Li C."/>
            <person name="White S."/>
            <person name="Xiong Z."/>
            <person name="Fang D."/>
            <person name="Wang B."/>
            <person name="Ming Y."/>
            <person name="Chen Y."/>
            <person name="Zheng Y."/>
            <person name="Kuraku S."/>
            <person name="Pignatelli M."/>
            <person name="Herrero J."/>
            <person name="Beal K."/>
            <person name="Nozawa M."/>
            <person name="Li Q."/>
            <person name="Wang J."/>
            <person name="Zhang H."/>
            <person name="Yu L."/>
            <person name="Shigenobu S."/>
            <person name="Wang J."/>
            <person name="Liu J."/>
            <person name="Flicek P."/>
            <person name="Searle S."/>
            <person name="Wang J."/>
            <person name="Kuratani S."/>
            <person name="Yin Y."/>
            <person name="Aken B."/>
            <person name="Zhang G."/>
            <person name="Irie N."/>
        </authorList>
    </citation>
    <scope>NUCLEOTIDE SEQUENCE [LARGE SCALE GENOMIC DNA]</scope>
</reference>
<name>M7BNU8_CHEMY</name>
<feature type="compositionally biased region" description="Basic and acidic residues" evidence="1">
    <location>
        <begin position="93"/>
        <end position="107"/>
    </location>
</feature>
<feature type="region of interest" description="Disordered" evidence="1">
    <location>
        <begin position="281"/>
        <end position="303"/>
    </location>
</feature>
<protein>
    <submittedName>
        <fullName evidence="2">Uncharacterized protein</fullName>
    </submittedName>
</protein>
<feature type="compositionally biased region" description="Basic and acidic residues" evidence="1">
    <location>
        <begin position="281"/>
        <end position="292"/>
    </location>
</feature>
<evidence type="ECO:0000256" key="1">
    <source>
        <dbReference type="SAM" id="MobiDB-lite"/>
    </source>
</evidence>
<accession>M7BNU8</accession>
<dbReference type="EMBL" id="KB522250">
    <property type="protein sequence ID" value="EMP37375.1"/>
    <property type="molecule type" value="Genomic_DNA"/>
</dbReference>
<gene>
    <name evidence="2" type="ORF">UY3_05423</name>
</gene>
<evidence type="ECO:0000313" key="2">
    <source>
        <dbReference type="EMBL" id="EMP37375.1"/>
    </source>
</evidence>
<organism evidence="2 3">
    <name type="scientific">Chelonia mydas</name>
    <name type="common">Green sea-turtle</name>
    <name type="synonym">Chelonia agassizi</name>
    <dbReference type="NCBI Taxonomy" id="8469"/>
    <lineage>
        <taxon>Eukaryota</taxon>
        <taxon>Metazoa</taxon>
        <taxon>Chordata</taxon>
        <taxon>Craniata</taxon>
        <taxon>Vertebrata</taxon>
        <taxon>Euteleostomi</taxon>
        <taxon>Archelosauria</taxon>
        <taxon>Testudinata</taxon>
        <taxon>Testudines</taxon>
        <taxon>Cryptodira</taxon>
        <taxon>Durocryptodira</taxon>
        <taxon>Americhelydia</taxon>
        <taxon>Chelonioidea</taxon>
        <taxon>Cheloniidae</taxon>
        <taxon>Chelonia</taxon>
    </lineage>
</organism>
<proteinExistence type="predicted"/>
<dbReference type="Proteomes" id="UP000031443">
    <property type="component" value="Unassembled WGS sequence"/>
</dbReference>
<dbReference type="AlphaFoldDB" id="M7BNU8"/>
<keyword evidence="3" id="KW-1185">Reference proteome</keyword>